<dbReference type="EMBL" id="GAHA01000013">
    <property type="protein sequence ID" value="JAA74674.1"/>
    <property type="molecule type" value="mRNA"/>
</dbReference>
<dbReference type="InterPro" id="IPR003571">
    <property type="entry name" value="Snake_3FTx"/>
</dbReference>
<evidence type="ECO:0000313" key="5">
    <source>
        <dbReference type="EMBL" id="JAA74674.1"/>
    </source>
</evidence>
<dbReference type="PROSITE" id="PS00272">
    <property type="entry name" value="SNAKE_TOXIN"/>
    <property type="match status" value="1"/>
</dbReference>
<comment type="subcellular location">
    <subcellularLocation>
        <location evidence="1">Secreted</location>
    </subcellularLocation>
</comment>
<dbReference type="InterPro" id="IPR054131">
    <property type="entry name" value="Toxin_cobra-type"/>
</dbReference>
<keyword evidence="2" id="KW-0964">Secreted</keyword>
<evidence type="ECO:0000256" key="4">
    <source>
        <dbReference type="SAM" id="SignalP"/>
    </source>
</evidence>
<evidence type="ECO:0000256" key="3">
    <source>
        <dbReference type="ARBA" id="ARBA00023157"/>
    </source>
</evidence>
<feature type="signal peptide" evidence="4">
    <location>
        <begin position="1"/>
        <end position="21"/>
    </location>
</feature>
<keyword evidence="4" id="KW-0732">Signal</keyword>
<dbReference type="GO" id="GO:0005576">
    <property type="term" value="C:extracellular region"/>
    <property type="evidence" value="ECO:0007669"/>
    <property type="project" value="UniProtKB-SubCell"/>
</dbReference>
<evidence type="ECO:0000256" key="2">
    <source>
        <dbReference type="ARBA" id="ARBA00022525"/>
    </source>
</evidence>
<dbReference type="InterPro" id="IPR018354">
    <property type="entry name" value="Snake_toxin_con_site"/>
</dbReference>
<keyword evidence="3" id="KW-1015">Disulfide bond</keyword>
<dbReference type="SUPFAM" id="SSF57302">
    <property type="entry name" value="Snake toxin-like"/>
    <property type="match status" value="1"/>
</dbReference>
<feature type="chain" id="PRO_5004365750" evidence="4">
    <location>
        <begin position="22"/>
        <end position="83"/>
    </location>
</feature>
<proteinExistence type="evidence at transcript level"/>
<evidence type="ECO:0000256" key="1">
    <source>
        <dbReference type="ARBA" id="ARBA00004613"/>
    </source>
</evidence>
<sequence length="83" mass="9222">MKTLLLTLVVVTIVCLNLGYTRICYNQKASRPKTTITCPDGETSCYKKDLMSSFGILILRGCGCPKEVPNLLLMCCKKDKCNN</sequence>
<protein>
    <submittedName>
        <fullName evidence="5">3FTx-Bra-30</fullName>
    </submittedName>
</protein>
<dbReference type="Pfam" id="PF21947">
    <property type="entry name" value="Toxin_cobra-type"/>
    <property type="match status" value="1"/>
</dbReference>
<dbReference type="InterPro" id="IPR045860">
    <property type="entry name" value="Snake_toxin-like_sf"/>
</dbReference>
<dbReference type="AlphaFoldDB" id="R4G2E3"/>
<organism evidence="5">
    <name type="scientific">Brachyurophis roperi</name>
    <name type="common">Northern shovel-nosed snake</name>
    <dbReference type="NCBI Taxonomy" id="1295043"/>
    <lineage>
        <taxon>Eukaryota</taxon>
        <taxon>Metazoa</taxon>
        <taxon>Chordata</taxon>
        <taxon>Craniata</taxon>
        <taxon>Vertebrata</taxon>
        <taxon>Euteleostomi</taxon>
        <taxon>Lepidosauria</taxon>
        <taxon>Squamata</taxon>
        <taxon>Bifurcata</taxon>
        <taxon>Unidentata</taxon>
        <taxon>Episquamata</taxon>
        <taxon>Toxicofera</taxon>
        <taxon>Serpentes</taxon>
        <taxon>Colubroidea</taxon>
        <taxon>Elapidae</taxon>
        <taxon>Elapinae</taxon>
        <taxon>Brachyurophis</taxon>
    </lineage>
</organism>
<name>R4G2E3_9SAUR</name>
<accession>R4G2E3</accession>
<reference evidence="5" key="1">
    <citation type="journal article" date="2013" name="Toxins">
        <title>Venom down under: dynamic evolution of Australian elapid snake toxins.</title>
        <authorList>
            <person name="Jackson T.N."/>
            <person name="Sunagar K."/>
            <person name="Undheim E.A."/>
            <person name="Koludarov I."/>
            <person name="Chan A.H."/>
            <person name="Sanders K."/>
            <person name="Ali S.A."/>
            <person name="Hendrikx I."/>
            <person name="Dunstan N."/>
            <person name="Fry B.G."/>
        </authorList>
    </citation>
    <scope>NUCLEOTIDE SEQUENCE</scope>
    <source>
        <tissue evidence="5">Maxillary venom gland</tissue>
    </source>
</reference>
<dbReference type="GO" id="GO:0090729">
    <property type="term" value="F:toxin activity"/>
    <property type="evidence" value="ECO:0007669"/>
    <property type="project" value="InterPro"/>
</dbReference>
<dbReference type="CDD" id="cd00206">
    <property type="entry name" value="TFP_snake_toxin"/>
    <property type="match status" value="1"/>
</dbReference>
<dbReference type="Gene3D" id="2.10.60.10">
    <property type="entry name" value="CD59"/>
    <property type="match status" value="1"/>
</dbReference>